<reference evidence="1 2" key="1">
    <citation type="journal article" date="2018" name="Front. Plant Sci.">
        <title>Red Clover (Trifolium pratense) and Zigzag Clover (T. medium) - A Picture of Genomic Similarities and Differences.</title>
        <authorList>
            <person name="Dluhosova J."/>
            <person name="Istvanek J."/>
            <person name="Nedelnik J."/>
            <person name="Repkova J."/>
        </authorList>
    </citation>
    <scope>NUCLEOTIDE SEQUENCE [LARGE SCALE GENOMIC DNA]</scope>
    <source>
        <strain evidence="2">cv. 10/8</strain>
        <tissue evidence="1">Leaf</tissue>
    </source>
</reference>
<sequence>MPRDKKPAATVKKNRTVEDVDEKKIMKMYWNKNMLLRVLKQVHPPNIAITSGAMEMMKNIISNMMLKLVQKSYERNLRRKKKKSKLSIKDIMFAVMEVFPPQMA</sequence>
<comment type="caution">
    <text evidence="1">The sequence shown here is derived from an EMBL/GenBank/DDBJ whole genome shotgun (WGS) entry which is preliminary data.</text>
</comment>
<name>A0A392S3R3_9FABA</name>
<feature type="non-terminal residue" evidence="1">
    <location>
        <position position="104"/>
    </location>
</feature>
<organism evidence="1 2">
    <name type="scientific">Trifolium medium</name>
    <dbReference type="NCBI Taxonomy" id="97028"/>
    <lineage>
        <taxon>Eukaryota</taxon>
        <taxon>Viridiplantae</taxon>
        <taxon>Streptophyta</taxon>
        <taxon>Embryophyta</taxon>
        <taxon>Tracheophyta</taxon>
        <taxon>Spermatophyta</taxon>
        <taxon>Magnoliopsida</taxon>
        <taxon>eudicotyledons</taxon>
        <taxon>Gunneridae</taxon>
        <taxon>Pentapetalae</taxon>
        <taxon>rosids</taxon>
        <taxon>fabids</taxon>
        <taxon>Fabales</taxon>
        <taxon>Fabaceae</taxon>
        <taxon>Papilionoideae</taxon>
        <taxon>50 kb inversion clade</taxon>
        <taxon>NPAAA clade</taxon>
        <taxon>Hologalegina</taxon>
        <taxon>IRL clade</taxon>
        <taxon>Trifolieae</taxon>
        <taxon>Trifolium</taxon>
    </lineage>
</organism>
<dbReference type="SUPFAM" id="SSF47113">
    <property type="entry name" value="Histone-fold"/>
    <property type="match status" value="1"/>
</dbReference>
<evidence type="ECO:0000313" key="1">
    <source>
        <dbReference type="EMBL" id="MCI42516.1"/>
    </source>
</evidence>
<dbReference type="InterPro" id="IPR009072">
    <property type="entry name" value="Histone-fold"/>
</dbReference>
<evidence type="ECO:0000313" key="2">
    <source>
        <dbReference type="Proteomes" id="UP000265520"/>
    </source>
</evidence>
<proteinExistence type="predicted"/>
<dbReference type="Gene3D" id="1.10.20.10">
    <property type="entry name" value="Histone, subunit A"/>
    <property type="match status" value="1"/>
</dbReference>
<dbReference type="AlphaFoldDB" id="A0A392S3R3"/>
<dbReference type="EMBL" id="LXQA010305542">
    <property type="protein sequence ID" value="MCI42516.1"/>
    <property type="molecule type" value="Genomic_DNA"/>
</dbReference>
<protein>
    <submittedName>
        <fullName evidence="1">Histone H2B</fullName>
    </submittedName>
</protein>
<dbReference type="Proteomes" id="UP000265520">
    <property type="component" value="Unassembled WGS sequence"/>
</dbReference>
<dbReference type="GO" id="GO:0046982">
    <property type="term" value="F:protein heterodimerization activity"/>
    <property type="evidence" value="ECO:0007669"/>
    <property type="project" value="InterPro"/>
</dbReference>
<accession>A0A392S3R3</accession>
<keyword evidence="2" id="KW-1185">Reference proteome</keyword>